<evidence type="ECO:0000313" key="6">
    <source>
        <dbReference type="EMBL" id="MCV6825100.1"/>
    </source>
</evidence>
<dbReference type="Proteomes" id="UP001208041">
    <property type="component" value="Unassembled WGS sequence"/>
</dbReference>
<dbReference type="InterPro" id="IPR046348">
    <property type="entry name" value="SIS_dom_sf"/>
</dbReference>
<name>A0AAE3IZS3_9RHOB</name>
<dbReference type="InterPro" id="IPR047640">
    <property type="entry name" value="RpiR-like"/>
</dbReference>
<evidence type="ECO:0000259" key="4">
    <source>
        <dbReference type="PROSITE" id="PS51071"/>
    </source>
</evidence>
<dbReference type="GO" id="GO:0003700">
    <property type="term" value="F:DNA-binding transcription factor activity"/>
    <property type="evidence" value="ECO:0007669"/>
    <property type="project" value="InterPro"/>
</dbReference>
<dbReference type="SUPFAM" id="SSF53697">
    <property type="entry name" value="SIS domain"/>
    <property type="match status" value="1"/>
</dbReference>
<gene>
    <name evidence="6" type="ORF">OH136_11095</name>
</gene>
<dbReference type="InterPro" id="IPR035472">
    <property type="entry name" value="RpiR-like_SIS"/>
</dbReference>
<evidence type="ECO:0000259" key="5">
    <source>
        <dbReference type="PROSITE" id="PS51464"/>
    </source>
</evidence>
<evidence type="ECO:0000313" key="7">
    <source>
        <dbReference type="Proteomes" id="UP001208041"/>
    </source>
</evidence>
<dbReference type="PROSITE" id="PS51071">
    <property type="entry name" value="HTH_RPIR"/>
    <property type="match status" value="1"/>
</dbReference>
<dbReference type="PANTHER" id="PTHR30514">
    <property type="entry name" value="GLUCOKINASE"/>
    <property type="match status" value="1"/>
</dbReference>
<keyword evidence="1" id="KW-0805">Transcription regulation</keyword>
<dbReference type="EMBL" id="JAOYFC010000002">
    <property type="protein sequence ID" value="MCV6825100.1"/>
    <property type="molecule type" value="Genomic_DNA"/>
</dbReference>
<evidence type="ECO:0000256" key="3">
    <source>
        <dbReference type="ARBA" id="ARBA00023163"/>
    </source>
</evidence>
<keyword evidence="3" id="KW-0804">Transcription</keyword>
<evidence type="ECO:0000256" key="1">
    <source>
        <dbReference type="ARBA" id="ARBA00023015"/>
    </source>
</evidence>
<dbReference type="GO" id="GO:0003677">
    <property type="term" value="F:DNA binding"/>
    <property type="evidence" value="ECO:0007669"/>
    <property type="project" value="UniProtKB-KW"/>
</dbReference>
<dbReference type="Pfam" id="PF01380">
    <property type="entry name" value="SIS"/>
    <property type="match status" value="1"/>
</dbReference>
<proteinExistence type="predicted"/>
<dbReference type="GO" id="GO:0097367">
    <property type="term" value="F:carbohydrate derivative binding"/>
    <property type="evidence" value="ECO:0007669"/>
    <property type="project" value="InterPro"/>
</dbReference>
<keyword evidence="7" id="KW-1185">Reference proteome</keyword>
<dbReference type="CDD" id="cd05013">
    <property type="entry name" value="SIS_RpiR"/>
    <property type="match status" value="1"/>
</dbReference>
<dbReference type="RefSeq" id="WP_263953927.1">
    <property type="nucleotide sequence ID" value="NZ_JAOYFC010000002.1"/>
</dbReference>
<dbReference type="Gene3D" id="1.10.10.10">
    <property type="entry name" value="Winged helix-like DNA-binding domain superfamily/Winged helix DNA-binding domain"/>
    <property type="match status" value="1"/>
</dbReference>
<organism evidence="6 7">
    <name type="scientific">Halocynthiibacter halioticoli</name>
    <dbReference type="NCBI Taxonomy" id="2986804"/>
    <lineage>
        <taxon>Bacteria</taxon>
        <taxon>Pseudomonadati</taxon>
        <taxon>Pseudomonadota</taxon>
        <taxon>Alphaproteobacteria</taxon>
        <taxon>Rhodobacterales</taxon>
        <taxon>Paracoccaceae</taxon>
        <taxon>Halocynthiibacter</taxon>
    </lineage>
</organism>
<dbReference type="GO" id="GO:1901135">
    <property type="term" value="P:carbohydrate derivative metabolic process"/>
    <property type="evidence" value="ECO:0007669"/>
    <property type="project" value="InterPro"/>
</dbReference>
<dbReference type="PROSITE" id="PS51464">
    <property type="entry name" value="SIS"/>
    <property type="match status" value="1"/>
</dbReference>
<keyword evidence="2" id="KW-0238">DNA-binding</keyword>
<dbReference type="InterPro" id="IPR009057">
    <property type="entry name" value="Homeodomain-like_sf"/>
</dbReference>
<dbReference type="AlphaFoldDB" id="A0AAE3IZS3"/>
<comment type="caution">
    <text evidence="6">The sequence shown here is derived from an EMBL/GenBank/DDBJ whole genome shotgun (WGS) entry which is preliminary data.</text>
</comment>
<reference evidence="6" key="1">
    <citation type="submission" date="2022-10" db="EMBL/GenBank/DDBJ databases">
        <authorList>
            <person name="Yue Y."/>
        </authorList>
    </citation>
    <scope>NUCLEOTIDE SEQUENCE</scope>
    <source>
        <strain evidence="6">Z654</strain>
    </source>
</reference>
<dbReference type="Gene3D" id="3.40.50.10490">
    <property type="entry name" value="Glucose-6-phosphate isomerase like protein, domain 1"/>
    <property type="match status" value="1"/>
</dbReference>
<dbReference type="InterPro" id="IPR000281">
    <property type="entry name" value="HTH_RpiR"/>
</dbReference>
<dbReference type="SUPFAM" id="SSF46689">
    <property type="entry name" value="Homeodomain-like"/>
    <property type="match status" value="1"/>
</dbReference>
<sequence length="290" mass="31502">MSEAFDIKLASAYDGLSAKLKVAADFVAQHPVDVATRSLRAIAQESELAPATYSRLARALGYESFEALRDVIRLSINRRVSSFSQRAEKLQSEIGSRGPDNYLAAYRDACVDNIQSFAASVDPEILAETVEQLHNARRVLVLGALGSTGITEHMAYVANFVSPSWTLGGRMGASLGSGLETLDQEDAVIIVTKPPFAPRIIRAAELARERGAKVIVITDTHKCPALRYATTAFIVPSDGPHFFTSYTATLFFVETIVGMLASQGGEETRNRIAAVESNNRRLHEVRDAEA</sequence>
<dbReference type="InterPro" id="IPR036388">
    <property type="entry name" value="WH-like_DNA-bd_sf"/>
</dbReference>
<feature type="domain" description="HTH rpiR-type" evidence="4">
    <location>
        <begin position="3"/>
        <end position="79"/>
    </location>
</feature>
<dbReference type="PANTHER" id="PTHR30514:SF18">
    <property type="entry name" value="RPIR-FAMILY TRANSCRIPTIONAL REGULATOR"/>
    <property type="match status" value="1"/>
</dbReference>
<protein>
    <submittedName>
        <fullName evidence="6">MurR/RpiR family transcriptional regulator</fullName>
    </submittedName>
</protein>
<feature type="domain" description="SIS" evidence="5">
    <location>
        <begin position="129"/>
        <end position="266"/>
    </location>
</feature>
<dbReference type="InterPro" id="IPR001347">
    <property type="entry name" value="SIS_dom"/>
</dbReference>
<evidence type="ECO:0000256" key="2">
    <source>
        <dbReference type="ARBA" id="ARBA00023125"/>
    </source>
</evidence>
<accession>A0AAE3IZS3</accession>